<reference evidence="1 2" key="1">
    <citation type="journal article" date="2011" name="Science">
        <title>The ecoresponsive genome of Daphnia pulex.</title>
        <authorList>
            <person name="Colbourne J.K."/>
            <person name="Pfrender M.E."/>
            <person name="Gilbert D."/>
            <person name="Thomas W.K."/>
            <person name="Tucker A."/>
            <person name="Oakley T.H."/>
            <person name="Tokishita S."/>
            <person name="Aerts A."/>
            <person name="Arnold G.J."/>
            <person name="Basu M.K."/>
            <person name="Bauer D.J."/>
            <person name="Caceres C.E."/>
            <person name="Carmel L."/>
            <person name="Casola C."/>
            <person name="Choi J.H."/>
            <person name="Detter J.C."/>
            <person name="Dong Q."/>
            <person name="Dusheyko S."/>
            <person name="Eads B.D."/>
            <person name="Frohlich T."/>
            <person name="Geiler-Samerotte K.A."/>
            <person name="Gerlach D."/>
            <person name="Hatcher P."/>
            <person name="Jogdeo S."/>
            <person name="Krijgsveld J."/>
            <person name="Kriventseva E.V."/>
            <person name="Kultz D."/>
            <person name="Laforsch C."/>
            <person name="Lindquist E."/>
            <person name="Lopez J."/>
            <person name="Manak J.R."/>
            <person name="Muller J."/>
            <person name="Pangilinan J."/>
            <person name="Patwardhan R.P."/>
            <person name="Pitluck S."/>
            <person name="Pritham E.J."/>
            <person name="Rechtsteiner A."/>
            <person name="Rho M."/>
            <person name="Rogozin I.B."/>
            <person name="Sakarya O."/>
            <person name="Salamov A."/>
            <person name="Schaack S."/>
            <person name="Shapiro H."/>
            <person name="Shiga Y."/>
            <person name="Skalitzky C."/>
            <person name="Smith Z."/>
            <person name="Souvorov A."/>
            <person name="Sung W."/>
            <person name="Tang Z."/>
            <person name="Tsuchiya D."/>
            <person name="Tu H."/>
            <person name="Vos H."/>
            <person name="Wang M."/>
            <person name="Wolf Y.I."/>
            <person name="Yamagata H."/>
            <person name="Yamada T."/>
            <person name="Ye Y."/>
            <person name="Shaw J.R."/>
            <person name="Andrews J."/>
            <person name="Crease T.J."/>
            <person name="Tang H."/>
            <person name="Lucas S.M."/>
            <person name="Robertson H.M."/>
            <person name="Bork P."/>
            <person name="Koonin E.V."/>
            <person name="Zdobnov E.M."/>
            <person name="Grigoriev I.V."/>
            <person name="Lynch M."/>
            <person name="Boore J.L."/>
        </authorList>
    </citation>
    <scope>NUCLEOTIDE SEQUENCE [LARGE SCALE GENOMIC DNA]</scope>
</reference>
<dbReference type="HOGENOM" id="CLU_1205828_0_0_1"/>
<organism evidence="1 2">
    <name type="scientific">Daphnia pulex</name>
    <name type="common">Water flea</name>
    <dbReference type="NCBI Taxonomy" id="6669"/>
    <lineage>
        <taxon>Eukaryota</taxon>
        <taxon>Metazoa</taxon>
        <taxon>Ecdysozoa</taxon>
        <taxon>Arthropoda</taxon>
        <taxon>Crustacea</taxon>
        <taxon>Branchiopoda</taxon>
        <taxon>Diplostraca</taxon>
        <taxon>Cladocera</taxon>
        <taxon>Anomopoda</taxon>
        <taxon>Daphniidae</taxon>
        <taxon>Daphnia</taxon>
    </lineage>
</organism>
<dbReference type="PANTHER" id="PTHR46670">
    <property type="entry name" value="ENDO/EXONUCLEASE/PHOSPHATASE DOMAIN-CONTAINING PROTEIN"/>
    <property type="match status" value="1"/>
</dbReference>
<evidence type="ECO:0008006" key="3">
    <source>
        <dbReference type="Google" id="ProtNLM"/>
    </source>
</evidence>
<dbReference type="OrthoDB" id="6340572at2759"/>
<dbReference type="InParanoid" id="E9H8F2"/>
<sequence length="230" mass="25687">MTAAIAPLALNRHSSCFRLTDIVYKTLKNFRLLSRCPTRRSYRGGRTRLRWGNSLYSNLALINARFINRKSELINDFISSSSIDVLAVTESWLSGDDGDKDLRAMCPAGYSFVHRSRGSRGFGIALIFNSMMSAQRLPSPALHSTFESLDVLLVLRRFRLRLVVINSSSSIPAKKFLTMMESYGFHQYVTGPTHDKGHTLDLLFARPDDGLISCASVTSGSVTIMLWSVV</sequence>
<protein>
    <recommendedName>
        <fullName evidence="3">Endonuclease/exonuclease/phosphatase domain-containing protein</fullName>
    </recommendedName>
</protein>
<dbReference type="KEGG" id="dpx:DAPPUDRAFT_111178"/>
<dbReference type="InterPro" id="IPR036691">
    <property type="entry name" value="Endo/exonu/phosph_ase_sf"/>
</dbReference>
<name>E9H8F2_DAPPU</name>
<dbReference type="AlphaFoldDB" id="E9H8F2"/>
<dbReference type="PANTHER" id="PTHR46670:SF3">
    <property type="entry name" value="ENDONUCLEASE_EXONUCLEASE_PHOSPHATASE DOMAIN-CONTAINING PROTEIN"/>
    <property type="match status" value="1"/>
</dbReference>
<dbReference type="Proteomes" id="UP000000305">
    <property type="component" value="Unassembled WGS sequence"/>
</dbReference>
<evidence type="ECO:0000313" key="1">
    <source>
        <dbReference type="EMBL" id="EFX71993.1"/>
    </source>
</evidence>
<dbReference type="PhylomeDB" id="E9H8F2"/>
<accession>E9H8F2</accession>
<keyword evidence="2" id="KW-1185">Reference proteome</keyword>
<gene>
    <name evidence="1" type="ORF">DAPPUDRAFT_111178</name>
</gene>
<dbReference type="STRING" id="6669.E9H8F2"/>
<proteinExistence type="predicted"/>
<dbReference type="EMBL" id="GL732604">
    <property type="protein sequence ID" value="EFX71993.1"/>
    <property type="molecule type" value="Genomic_DNA"/>
</dbReference>
<dbReference type="SUPFAM" id="SSF56219">
    <property type="entry name" value="DNase I-like"/>
    <property type="match status" value="1"/>
</dbReference>
<evidence type="ECO:0000313" key="2">
    <source>
        <dbReference type="Proteomes" id="UP000000305"/>
    </source>
</evidence>